<sequence>MVTGILGQVHGHLGWPLVGAVGAVLWVALVAVQFRKGSWNMGLLRTTQVFVVLLNIQIMLGILVWIMQARWTGQEALMSYEHPVTMIVGHSVFMVGNLLLRRTDNVDRKLRTALMWVTATMVVIGLGLARVKGLL</sequence>
<feature type="transmembrane region" description="Helical" evidence="1">
    <location>
        <begin position="46"/>
        <end position="68"/>
    </location>
</feature>
<reference evidence="2" key="1">
    <citation type="submission" date="2019-09" db="EMBL/GenBank/DDBJ databases">
        <title>Characterisation of the sponge microbiome using genome-centric metagenomics.</title>
        <authorList>
            <person name="Engelberts J.P."/>
            <person name="Robbins S.J."/>
            <person name="De Goeij J.M."/>
            <person name="Aranda M."/>
            <person name="Bell S.C."/>
            <person name="Webster N.S."/>
        </authorList>
    </citation>
    <scope>NUCLEOTIDE SEQUENCE</scope>
    <source>
        <strain evidence="2">SB0662_bin_9</strain>
    </source>
</reference>
<dbReference type="AlphaFoldDB" id="A0A6B1DUD3"/>
<organism evidence="2">
    <name type="scientific">Caldilineaceae bacterium SB0662_bin_9</name>
    <dbReference type="NCBI Taxonomy" id="2605258"/>
    <lineage>
        <taxon>Bacteria</taxon>
        <taxon>Bacillati</taxon>
        <taxon>Chloroflexota</taxon>
        <taxon>Caldilineae</taxon>
        <taxon>Caldilineales</taxon>
        <taxon>Caldilineaceae</taxon>
    </lineage>
</organism>
<feature type="transmembrane region" description="Helical" evidence="1">
    <location>
        <begin position="80"/>
        <end position="100"/>
    </location>
</feature>
<protein>
    <submittedName>
        <fullName evidence="2">Uncharacterized protein</fullName>
    </submittedName>
</protein>
<gene>
    <name evidence="2" type="ORF">F4Y08_13965</name>
</gene>
<keyword evidence="1" id="KW-1133">Transmembrane helix</keyword>
<accession>A0A6B1DUD3</accession>
<name>A0A6B1DUD3_9CHLR</name>
<dbReference type="EMBL" id="VXPY01000095">
    <property type="protein sequence ID" value="MYD91420.1"/>
    <property type="molecule type" value="Genomic_DNA"/>
</dbReference>
<evidence type="ECO:0000256" key="1">
    <source>
        <dbReference type="SAM" id="Phobius"/>
    </source>
</evidence>
<proteinExistence type="predicted"/>
<keyword evidence="1" id="KW-0472">Membrane</keyword>
<feature type="transmembrane region" description="Helical" evidence="1">
    <location>
        <begin position="12"/>
        <end position="34"/>
    </location>
</feature>
<feature type="transmembrane region" description="Helical" evidence="1">
    <location>
        <begin position="112"/>
        <end position="131"/>
    </location>
</feature>
<comment type="caution">
    <text evidence="2">The sequence shown here is derived from an EMBL/GenBank/DDBJ whole genome shotgun (WGS) entry which is preliminary data.</text>
</comment>
<keyword evidence="1" id="KW-0812">Transmembrane</keyword>
<evidence type="ECO:0000313" key="2">
    <source>
        <dbReference type="EMBL" id="MYD91420.1"/>
    </source>
</evidence>